<protein>
    <recommendedName>
        <fullName evidence="8">Tr-type G domain-containing protein</fullName>
    </recommendedName>
</protein>
<feature type="compositionally biased region" description="Pro residues" evidence="7">
    <location>
        <begin position="482"/>
        <end position="491"/>
    </location>
</feature>
<feature type="compositionally biased region" description="Basic and acidic residues" evidence="7">
    <location>
        <begin position="1615"/>
        <end position="1627"/>
    </location>
</feature>
<dbReference type="Pfam" id="PF22042">
    <property type="entry name" value="EF-G_D2"/>
    <property type="match status" value="1"/>
</dbReference>
<feature type="region of interest" description="Disordered" evidence="7">
    <location>
        <begin position="228"/>
        <end position="248"/>
    </location>
</feature>
<dbReference type="Gene3D" id="2.40.30.10">
    <property type="entry name" value="Translation factors"/>
    <property type="match status" value="2"/>
</dbReference>
<keyword evidence="2" id="KW-0396">Initiation factor</keyword>
<dbReference type="NCBIfam" id="TIGR00231">
    <property type="entry name" value="small_GTP"/>
    <property type="match status" value="1"/>
</dbReference>
<dbReference type="InterPro" id="IPR015760">
    <property type="entry name" value="TIF_IF2"/>
</dbReference>
<evidence type="ECO:0000259" key="8">
    <source>
        <dbReference type="PROSITE" id="PS51722"/>
    </source>
</evidence>
<feature type="region of interest" description="Disordered" evidence="7">
    <location>
        <begin position="754"/>
        <end position="774"/>
    </location>
</feature>
<dbReference type="GO" id="GO:0003924">
    <property type="term" value="F:GTPase activity"/>
    <property type="evidence" value="ECO:0007669"/>
    <property type="project" value="InterPro"/>
</dbReference>
<evidence type="ECO:0000256" key="6">
    <source>
        <dbReference type="SAM" id="Coils"/>
    </source>
</evidence>
<feature type="compositionally biased region" description="Low complexity" evidence="7">
    <location>
        <begin position="881"/>
        <end position="890"/>
    </location>
</feature>
<sequence length="1635" mass="163457">MDRCRSTDHLSPDASATSTSEASASGAGPSLRALPPRPRSGVLAASVSSLLRASPSSRAPAPAESAESAGSASAPASAPAQAPAPAEAKHAPAAARPLPGPQASATAPLPLSGSQPTATEHVIPGVAMAALPQYRPLPTVGGPAYLSVEEREARRAEMMAHTVLATTKPHTEESRLAIQAARELQRQAQDMRRFVQAALQPPSEPPRAVPRTSHAERMARAEERLQQERRAGRAGRAGAGVGAGGGVADRPAEEIRRHAEQRAQQLAQAQLEFGLMGQRASHAQHAAREERAVAAAVVAAAAEAAAVDERLERKIEARSQLRGTLDKLLAGGPTAAAAAAVHRAPSEVRAGLGSAVQTAASSGLTVAHQAELEAAAKASKEAAAAEAAAAAAANAQAVAAAEAMEAELAAGSRYCDAELTHAPPDDEPYLGDRDAALQAAEEERRQGLSYRLTAAIAAVQQRLADVLTWRPSWGAVAAPSAPAAPPEPLPQPTEAATGQAAAAEVSGPGAVVTAAEREALAQSDREFADLLGALRQPAQAQAGPGPAAAAMEAAAAAAQVEVAAAETLVGKATRLAEVQQAAAAEAAAAAQAAAASLRTRAAAAAEAGVLRTEAAAAAATPAPTAEPAAATAAAEAATPEAPASAAAAAPAASAPPGPSALLSLLRSQEALVARFIEARAAEERRQSAQRAAEAQREARRAAAEAAAAAGGAGGRGGPKADALEGLFQRLGVADASARAEELRRASSRLEAVAKAKRGPGAGAGAGPNASEGAVDEAASSSGFAWSRGGFGSGSGSGFGAGGRFQKIVDPAAEARRAAELEWAKSMASAFAAGDGSSASVLGSASLVGPNGGRASGAAAAAAAAEQEAAEAEAAAREAAEAEAAAGEEAAPSGRRSLFGEPQQITLPESVTVRSLAALLGVPPPRLEAFLREQLGEAVRSDREALAPESAELAALEFGRIAIRSSSSSSYPVFPRQPVVTILGHVDHGKTSLLDALRRTNVAAGEAGGITQHIGAFEVRLESAAGGGGAAGLPDAITFVDTPGHEAFSAMRARGAAVTDVAVLVVAADEGVKPQTREALAHARSAGCPVVVAITKCDKATARPDYVKAQLASEGLDLEDFGGSVQVVHTSATTGEGLRELEEALLLAAELMELRAPREGPAAASVIEARTEKGLGPVATVIVKRGTLRVGDPVVVGTEFGRVRALRSEAGGGAAAALGVAPGQYALVSGLEALPQAGDELLVVPDEARARLLATARRLRSEEYRRLQLAGALAAQRQREAAMHAEEYARRRALKSDSLRHLAERKKSTAQSLQQRAAEAASGDAAAAAAAAVGAGAAGPAQDQAGPQAGADTAAAAVGAERLAALPPVANVNLVIKADVQGSVEAVVALVESLAQEQLQEAAAAAAAAAADAAAAASGAPPPPAKGPVAVKVVHAGVGAVTPSDVHLAVAAGACLVAFNTRPDGAKTESLLKASGVPLLSHAVVYHLMDALRAELQRAAEAGAAAAAAGAEPPLAEVGAAEVLATFALSSSKLVKDGKIAGVRVLSGEVAHGPHDVWRVVRGGRVVWEGPCTSLRHHKQLVPSVASGLECGVVLGAGAFSAFEVGDRLVCLRRGGRGEKDGGGRKEGGAGGAGGR</sequence>
<dbReference type="SUPFAM" id="SSF52156">
    <property type="entry name" value="Initiation factor IF2/eIF5b, domain 3"/>
    <property type="match status" value="1"/>
</dbReference>
<dbReference type="InterPro" id="IPR000795">
    <property type="entry name" value="T_Tr_GTP-bd_dom"/>
</dbReference>
<dbReference type="PANTHER" id="PTHR43381:SF20">
    <property type="entry name" value="TRANSLATION INITIATION FACTOR IF-2, MITOCHONDRIAL"/>
    <property type="match status" value="1"/>
</dbReference>
<proteinExistence type="inferred from homology"/>
<evidence type="ECO:0000256" key="3">
    <source>
        <dbReference type="ARBA" id="ARBA00022741"/>
    </source>
</evidence>
<evidence type="ECO:0000256" key="7">
    <source>
        <dbReference type="SAM" id="MobiDB-lite"/>
    </source>
</evidence>
<accession>A0A835XLD6</accession>
<dbReference type="SUPFAM" id="SSF50447">
    <property type="entry name" value="Translation proteins"/>
    <property type="match status" value="2"/>
</dbReference>
<feature type="compositionally biased region" description="Basic and acidic residues" evidence="7">
    <location>
        <begin position="1"/>
        <end position="11"/>
    </location>
</feature>
<dbReference type="PRINTS" id="PR00315">
    <property type="entry name" value="ELONGATNFCT"/>
</dbReference>
<keyword evidence="4" id="KW-0648">Protein biosynthesis</keyword>
<evidence type="ECO:0000256" key="5">
    <source>
        <dbReference type="ARBA" id="ARBA00023134"/>
    </source>
</evidence>
<dbReference type="GO" id="GO:0005737">
    <property type="term" value="C:cytoplasm"/>
    <property type="evidence" value="ECO:0007669"/>
    <property type="project" value="TreeGrafter"/>
</dbReference>
<feature type="region of interest" description="Disordered" evidence="7">
    <location>
        <begin position="476"/>
        <end position="504"/>
    </location>
</feature>
<dbReference type="EMBL" id="JAEHOE010000119">
    <property type="protein sequence ID" value="KAG2485986.1"/>
    <property type="molecule type" value="Genomic_DNA"/>
</dbReference>
<feature type="compositionally biased region" description="Gly residues" evidence="7">
    <location>
        <begin position="235"/>
        <end position="247"/>
    </location>
</feature>
<organism evidence="9 10">
    <name type="scientific">Edaphochlamys debaryana</name>
    <dbReference type="NCBI Taxonomy" id="47281"/>
    <lineage>
        <taxon>Eukaryota</taxon>
        <taxon>Viridiplantae</taxon>
        <taxon>Chlorophyta</taxon>
        <taxon>core chlorophytes</taxon>
        <taxon>Chlorophyceae</taxon>
        <taxon>CS clade</taxon>
        <taxon>Chlamydomonadales</taxon>
        <taxon>Chlamydomonadales incertae sedis</taxon>
        <taxon>Edaphochlamys</taxon>
    </lineage>
</organism>
<feature type="compositionally biased region" description="Low complexity" evidence="7">
    <location>
        <begin position="492"/>
        <end position="504"/>
    </location>
</feature>
<evidence type="ECO:0000256" key="1">
    <source>
        <dbReference type="ARBA" id="ARBA00007733"/>
    </source>
</evidence>
<dbReference type="GO" id="GO:0003743">
    <property type="term" value="F:translation initiation factor activity"/>
    <property type="evidence" value="ECO:0007669"/>
    <property type="project" value="UniProtKB-KW"/>
</dbReference>
<reference evidence="9" key="1">
    <citation type="journal article" date="2020" name="bioRxiv">
        <title>Comparative genomics of Chlamydomonas.</title>
        <authorList>
            <person name="Craig R.J."/>
            <person name="Hasan A.R."/>
            <person name="Ness R.W."/>
            <person name="Keightley P.D."/>
        </authorList>
    </citation>
    <scope>NUCLEOTIDE SEQUENCE</scope>
    <source>
        <strain evidence="9">CCAP 11/70</strain>
    </source>
</reference>
<evidence type="ECO:0000313" key="9">
    <source>
        <dbReference type="EMBL" id="KAG2485986.1"/>
    </source>
</evidence>
<dbReference type="Pfam" id="PF00009">
    <property type="entry name" value="GTP_EFTU"/>
    <property type="match status" value="1"/>
</dbReference>
<dbReference type="InterPro" id="IPR053905">
    <property type="entry name" value="EF-G-like_DII"/>
</dbReference>
<dbReference type="Proteomes" id="UP000612055">
    <property type="component" value="Unassembled WGS sequence"/>
</dbReference>
<dbReference type="InterPro" id="IPR005225">
    <property type="entry name" value="Small_GTP-bd"/>
</dbReference>
<dbReference type="InterPro" id="IPR036925">
    <property type="entry name" value="TIF_IF2_dom3_sf"/>
</dbReference>
<evidence type="ECO:0000256" key="4">
    <source>
        <dbReference type="ARBA" id="ARBA00022917"/>
    </source>
</evidence>
<comment type="similarity">
    <text evidence="1">Belongs to the TRAFAC class translation factor GTPase superfamily. Classic translation factor GTPase family. IF-2 subfamily.</text>
</comment>
<dbReference type="Gene3D" id="3.40.50.10050">
    <property type="entry name" value="Translation initiation factor IF- 2, domain 3"/>
    <property type="match status" value="1"/>
</dbReference>
<dbReference type="InterPro" id="IPR027417">
    <property type="entry name" value="P-loop_NTPase"/>
</dbReference>
<dbReference type="SUPFAM" id="SSF52540">
    <property type="entry name" value="P-loop containing nucleoside triphosphate hydrolases"/>
    <property type="match status" value="1"/>
</dbReference>
<comment type="caution">
    <text evidence="9">The sequence shown here is derived from an EMBL/GenBank/DDBJ whole genome shotgun (WGS) entry which is preliminary data.</text>
</comment>
<feature type="compositionally biased region" description="Low complexity" evidence="7">
    <location>
        <begin position="12"/>
        <end position="97"/>
    </location>
</feature>
<keyword evidence="5" id="KW-0342">GTP-binding</keyword>
<dbReference type="OrthoDB" id="361630at2759"/>
<dbReference type="PANTHER" id="PTHR43381">
    <property type="entry name" value="TRANSLATION INITIATION FACTOR IF-2-RELATED"/>
    <property type="match status" value="1"/>
</dbReference>
<gene>
    <name evidence="9" type="ORF">HYH03_015309</name>
</gene>
<evidence type="ECO:0000256" key="2">
    <source>
        <dbReference type="ARBA" id="ARBA00022540"/>
    </source>
</evidence>
<feature type="region of interest" description="Disordered" evidence="7">
    <location>
        <begin position="1"/>
        <end position="118"/>
    </location>
</feature>
<keyword evidence="10" id="KW-1185">Reference proteome</keyword>
<feature type="region of interest" description="Disordered" evidence="7">
    <location>
        <begin position="198"/>
        <end position="217"/>
    </location>
</feature>
<dbReference type="InterPro" id="IPR023115">
    <property type="entry name" value="TIF_IF2_dom3"/>
</dbReference>
<dbReference type="Gene3D" id="3.40.50.300">
    <property type="entry name" value="P-loop containing nucleotide triphosphate hydrolases"/>
    <property type="match status" value="1"/>
</dbReference>
<feature type="region of interest" description="Disordered" evidence="7">
    <location>
        <begin position="871"/>
        <end position="901"/>
    </location>
</feature>
<dbReference type="InterPro" id="IPR009000">
    <property type="entry name" value="Transl_B-barrel_sf"/>
</dbReference>
<name>A0A835XLD6_9CHLO</name>
<keyword evidence="6" id="KW-0175">Coiled coil</keyword>
<keyword evidence="3" id="KW-0547">Nucleotide-binding</keyword>
<dbReference type="PROSITE" id="PS51722">
    <property type="entry name" value="G_TR_2"/>
    <property type="match status" value="1"/>
</dbReference>
<feature type="domain" description="Tr-type G" evidence="8">
    <location>
        <begin position="974"/>
        <end position="1154"/>
    </location>
</feature>
<feature type="region of interest" description="Disordered" evidence="7">
    <location>
        <begin position="1615"/>
        <end position="1635"/>
    </location>
</feature>
<dbReference type="CDD" id="cd01887">
    <property type="entry name" value="IF2_eIF5B"/>
    <property type="match status" value="1"/>
</dbReference>
<dbReference type="FunFam" id="3.40.50.300:FF:000019">
    <property type="entry name" value="Translation initiation factor IF-2"/>
    <property type="match status" value="1"/>
</dbReference>
<dbReference type="GO" id="GO:0005525">
    <property type="term" value="F:GTP binding"/>
    <property type="evidence" value="ECO:0007669"/>
    <property type="project" value="UniProtKB-KW"/>
</dbReference>
<feature type="coiled-coil region" evidence="6">
    <location>
        <begin position="677"/>
        <end position="704"/>
    </location>
</feature>
<evidence type="ECO:0000313" key="10">
    <source>
        <dbReference type="Proteomes" id="UP000612055"/>
    </source>
</evidence>
<dbReference type="Pfam" id="PF11987">
    <property type="entry name" value="IF-2"/>
    <property type="match status" value="1"/>
</dbReference>